<evidence type="ECO:0000313" key="1">
    <source>
        <dbReference type="EMBL" id="QJA52921.1"/>
    </source>
</evidence>
<gene>
    <name evidence="1" type="ORF">TM448A03072_0011</name>
</gene>
<protein>
    <submittedName>
        <fullName evidence="1">Uncharacterized protein</fullName>
    </submittedName>
</protein>
<proteinExistence type="predicted"/>
<organism evidence="1">
    <name type="scientific">viral metagenome</name>
    <dbReference type="NCBI Taxonomy" id="1070528"/>
    <lineage>
        <taxon>unclassified sequences</taxon>
        <taxon>metagenomes</taxon>
        <taxon>organismal metagenomes</taxon>
    </lineage>
</organism>
<reference evidence="1" key="1">
    <citation type="submission" date="2020-03" db="EMBL/GenBank/DDBJ databases">
        <title>The deep terrestrial virosphere.</title>
        <authorList>
            <person name="Holmfeldt K."/>
            <person name="Nilsson E."/>
            <person name="Simone D."/>
            <person name="Lopez-Fernandez M."/>
            <person name="Wu X."/>
            <person name="de Brujin I."/>
            <person name="Lundin D."/>
            <person name="Andersson A."/>
            <person name="Bertilsson S."/>
            <person name="Dopson M."/>
        </authorList>
    </citation>
    <scope>NUCLEOTIDE SEQUENCE</scope>
    <source>
        <strain evidence="1">TM448A03072</strain>
    </source>
</reference>
<name>A0A6H1ZZU2_9ZZZZ</name>
<dbReference type="AlphaFoldDB" id="A0A6H1ZZU2"/>
<sequence>MGDSNIKVPFEPTEKFYEYLRNELKLSDRKAFKIIYYLQEDFEWEDEQGKHLGLLPGTYEKCRKCRDLYNSANSGCVAILCEGCCMRLCPQDAGNIECCEDCRLYKQLIGR</sequence>
<accession>A0A6H1ZZU2</accession>
<dbReference type="EMBL" id="MT144378">
    <property type="protein sequence ID" value="QJA52921.1"/>
    <property type="molecule type" value="Genomic_DNA"/>
</dbReference>